<evidence type="ECO:0000313" key="2">
    <source>
        <dbReference type="Proteomes" id="UP001320148"/>
    </source>
</evidence>
<accession>A0ABN6FAX5</accession>
<reference evidence="1 2" key="1">
    <citation type="submission" date="2021-02" db="EMBL/GenBank/DDBJ databases">
        <title>Complete genome of Desulfoluna sp. strain ASN36.</title>
        <authorList>
            <person name="Takahashi A."/>
            <person name="Kojima H."/>
            <person name="Fukui M."/>
        </authorList>
    </citation>
    <scope>NUCLEOTIDE SEQUENCE [LARGE SCALE GENOMIC DNA]</scope>
    <source>
        <strain evidence="1 2">ASN36</strain>
    </source>
</reference>
<organism evidence="1 2">
    <name type="scientific">Desulfoluna limicola</name>
    <dbReference type="NCBI Taxonomy" id="2810562"/>
    <lineage>
        <taxon>Bacteria</taxon>
        <taxon>Pseudomonadati</taxon>
        <taxon>Thermodesulfobacteriota</taxon>
        <taxon>Desulfobacteria</taxon>
        <taxon>Desulfobacterales</taxon>
        <taxon>Desulfolunaceae</taxon>
        <taxon>Desulfoluna</taxon>
    </lineage>
</organism>
<gene>
    <name evidence="1" type="ORF">DSLASN_42790</name>
</gene>
<sequence length="144" mass="16583">MKAVAWFLHDQLESLKNPALSPERFPLKTKIDEWEPIIAPYLTSSHDEILSFYDWDTDTYSDFTELCKSPALPNPLDDEPLEPWLILGIGEFVFFAMPELASEIMTKLENPYSCFHHSYHNNIMVIPPNFPVYANGGNAFKCVR</sequence>
<dbReference type="EMBL" id="AP024488">
    <property type="protein sequence ID" value="BCS98647.1"/>
    <property type="molecule type" value="Genomic_DNA"/>
</dbReference>
<proteinExistence type="predicted"/>
<evidence type="ECO:0000313" key="1">
    <source>
        <dbReference type="EMBL" id="BCS98647.1"/>
    </source>
</evidence>
<keyword evidence="2" id="KW-1185">Reference proteome</keyword>
<protein>
    <submittedName>
        <fullName evidence="1">Uncharacterized protein</fullName>
    </submittedName>
</protein>
<name>A0ABN6FAX5_9BACT</name>
<dbReference type="Proteomes" id="UP001320148">
    <property type="component" value="Chromosome"/>
</dbReference>